<dbReference type="SUPFAM" id="SSF82199">
    <property type="entry name" value="SET domain"/>
    <property type="match status" value="1"/>
</dbReference>
<evidence type="ECO:0000256" key="5">
    <source>
        <dbReference type="ARBA" id="ARBA00022691"/>
    </source>
</evidence>
<dbReference type="AlphaFoldDB" id="A0A2G5VAC7"/>
<evidence type="ECO:0000256" key="3">
    <source>
        <dbReference type="ARBA" id="ARBA00022603"/>
    </source>
</evidence>
<gene>
    <name evidence="6" type="primary">Cnig_chr_II.g7610</name>
    <name evidence="6" type="ORF">B9Z55_007610</name>
</gene>
<protein>
    <recommendedName>
        <fullName evidence="8">SET domain-containing protein</fullName>
    </recommendedName>
</protein>
<dbReference type="InterPro" id="IPR050973">
    <property type="entry name" value="H3K9_Histone-Lys_N-MTase"/>
</dbReference>
<organism evidence="6 7">
    <name type="scientific">Caenorhabditis nigoni</name>
    <dbReference type="NCBI Taxonomy" id="1611254"/>
    <lineage>
        <taxon>Eukaryota</taxon>
        <taxon>Metazoa</taxon>
        <taxon>Ecdysozoa</taxon>
        <taxon>Nematoda</taxon>
        <taxon>Chromadorea</taxon>
        <taxon>Rhabditida</taxon>
        <taxon>Rhabditina</taxon>
        <taxon>Rhabditomorpha</taxon>
        <taxon>Rhabditoidea</taxon>
        <taxon>Rhabditidae</taxon>
        <taxon>Peloderinae</taxon>
        <taxon>Caenorhabditis</taxon>
    </lineage>
</organism>
<dbReference type="PANTHER" id="PTHR46223:SF3">
    <property type="entry name" value="HISTONE-LYSINE N-METHYLTRANSFERASE SET-23"/>
    <property type="match status" value="1"/>
</dbReference>
<keyword evidence="2" id="KW-0158">Chromosome</keyword>
<evidence type="ECO:0000256" key="1">
    <source>
        <dbReference type="ARBA" id="ARBA00004286"/>
    </source>
</evidence>
<evidence type="ECO:0008006" key="8">
    <source>
        <dbReference type="Google" id="ProtNLM"/>
    </source>
</evidence>
<dbReference type="GO" id="GO:0005694">
    <property type="term" value="C:chromosome"/>
    <property type="evidence" value="ECO:0007669"/>
    <property type="project" value="UniProtKB-SubCell"/>
</dbReference>
<evidence type="ECO:0000256" key="2">
    <source>
        <dbReference type="ARBA" id="ARBA00022454"/>
    </source>
</evidence>
<evidence type="ECO:0000313" key="7">
    <source>
        <dbReference type="Proteomes" id="UP000230233"/>
    </source>
</evidence>
<proteinExistence type="predicted"/>
<reference evidence="7" key="1">
    <citation type="submission" date="2017-10" db="EMBL/GenBank/DDBJ databases">
        <title>Rapid genome shrinkage in a self-fertile nematode reveals novel sperm competition proteins.</title>
        <authorList>
            <person name="Yin D."/>
            <person name="Schwarz E.M."/>
            <person name="Thomas C.G."/>
            <person name="Felde R.L."/>
            <person name="Korf I.F."/>
            <person name="Cutter A.D."/>
            <person name="Schartner C.M."/>
            <person name="Ralston E.J."/>
            <person name="Meyer B.J."/>
            <person name="Haag E.S."/>
        </authorList>
    </citation>
    <scope>NUCLEOTIDE SEQUENCE [LARGE SCALE GENOMIC DNA]</scope>
    <source>
        <strain evidence="7">JU1422</strain>
    </source>
</reference>
<name>A0A2G5VAC7_9PELO</name>
<keyword evidence="7" id="KW-1185">Reference proteome</keyword>
<dbReference type="Proteomes" id="UP000230233">
    <property type="component" value="Chromosome II"/>
</dbReference>
<dbReference type="PANTHER" id="PTHR46223">
    <property type="entry name" value="HISTONE-LYSINE N-METHYLTRANSFERASE SUV39H"/>
    <property type="match status" value="1"/>
</dbReference>
<dbReference type="GO" id="GO:0008168">
    <property type="term" value="F:methyltransferase activity"/>
    <property type="evidence" value="ECO:0007669"/>
    <property type="project" value="UniProtKB-KW"/>
</dbReference>
<comment type="caution">
    <text evidence="6">The sequence shown here is derived from an EMBL/GenBank/DDBJ whole genome shotgun (WGS) entry which is preliminary data.</text>
</comment>
<keyword evidence="5" id="KW-0949">S-adenosyl-L-methionine</keyword>
<comment type="subcellular location">
    <subcellularLocation>
        <location evidence="1">Chromosome</location>
    </subcellularLocation>
</comment>
<evidence type="ECO:0000313" key="6">
    <source>
        <dbReference type="EMBL" id="PIC48743.1"/>
    </source>
</evidence>
<sequence length="196" mass="22905">MQPDAFGRLNFDGFDTDDQRMVSECSDACGCSMNCSRRQLQRGQKFGVVFYYEDECRQFGLRALKPIKRGQFILEYTGQKLEVISMPLLLLRPISVPLLPRHPTNMPPVRRLQIKIVNKYPIHLEKSQQSLMQDSVTFSTHPAHPLIHRRPGFQFDRLSRRKFQEDAWWPIEDNNLEDGLETPQPNIQEYLQSISL</sequence>
<dbReference type="Gene3D" id="2.170.270.10">
    <property type="entry name" value="SET domain"/>
    <property type="match status" value="1"/>
</dbReference>
<dbReference type="STRING" id="1611254.A0A2G5VAC7"/>
<dbReference type="EMBL" id="PDUG01000002">
    <property type="protein sequence ID" value="PIC48743.1"/>
    <property type="molecule type" value="Genomic_DNA"/>
</dbReference>
<keyword evidence="3" id="KW-0489">Methyltransferase</keyword>
<dbReference type="OrthoDB" id="5846691at2759"/>
<dbReference type="GO" id="GO:0032259">
    <property type="term" value="P:methylation"/>
    <property type="evidence" value="ECO:0007669"/>
    <property type="project" value="UniProtKB-KW"/>
</dbReference>
<dbReference type="InterPro" id="IPR046341">
    <property type="entry name" value="SET_dom_sf"/>
</dbReference>
<keyword evidence="4" id="KW-0808">Transferase</keyword>
<evidence type="ECO:0000256" key="4">
    <source>
        <dbReference type="ARBA" id="ARBA00022679"/>
    </source>
</evidence>
<accession>A0A2G5VAC7</accession>